<dbReference type="Pfam" id="PF16344">
    <property type="entry name" value="FecR_C"/>
    <property type="match status" value="1"/>
</dbReference>
<dbReference type="Gene3D" id="3.55.50.30">
    <property type="match status" value="1"/>
</dbReference>
<evidence type="ECO:0000313" key="4">
    <source>
        <dbReference type="Proteomes" id="UP001179363"/>
    </source>
</evidence>
<gene>
    <name evidence="3" type="ORF">L1I30_11095</name>
</gene>
<dbReference type="InterPro" id="IPR006860">
    <property type="entry name" value="FecR"/>
</dbReference>
<dbReference type="Gene3D" id="2.60.120.1440">
    <property type="match status" value="1"/>
</dbReference>
<comment type="caution">
    <text evidence="3">The sequence shown here is derived from an EMBL/GenBank/DDBJ whole genome shotgun (WGS) entry which is preliminary data.</text>
</comment>
<dbReference type="PANTHER" id="PTHR30273:SF2">
    <property type="entry name" value="PROTEIN FECR"/>
    <property type="match status" value="1"/>
</dbReference>
<evidence type="ECO:0000259" key="2">
    <source>
        <dbReference type="Pfam" id="PF16344"/>
    </source>
</evidence>
<sequence>MMKEEILHIIYKKLTTSLNEEEQNQFQEWVNASQENEDLYKKIELYKTYGKDLHKIDNLDVDKAWLEMLDKRTSKPSGLLLNLVREPKWAALAAVFIGSLILINFLFKNQSSDIQALPTEVSVELGDDHKTEILTQLRTAEIVSEEGKVIAHQRGDTLIYRPELAASSVVAYNTLQVPYGKIFNVKLSDGSFIKLNAGSSLRYPVNFTGQDIRRVTLTGEAYFEVSEDKNHPFIVETQSLSIEVLGTSFNVNSYDEDKDIQVALASGSVKMYTETDIDESIILKPNQKGSFNKSDNSLAVSSAEIWLHSAWINNRLILKQKTFSNIIKKLERKYGVSIQNNYSKLNNEVFTASFDIETLEEVLATFAADTPFKYEISGKNIIISKP</sequence>
<dbReference type="Pfam" id="PF04773">
    <property type="entry name" value="FecR"/>
    <property type="match status" value="1"/>
</dbReference>
<dbReference type="Proteomes" id="UP001179363">
    <property type="component" value="Unassembled WGS sequence"/>
</dbReference>
<name>A0ABS9EH65_9FLAO</name>
<feature type="domain" description="FecR protein" evidence="1">
    <location>
        <begin position="176"/>
        <end position="270"/>
    </location>
</feature>
<keyword evidence="4" id="KW-1185">Reference proteome</keyword>
<evidence type="ECO:0000259" key="1">
    <source>
        <dbReference type="Pfam" id="PF04773"/>
    </source>
</evidence>
<protein>
    <submittedName>
        <fullName evidence="3">FecR domain-containing protein</fullName>
    </submittedName>
</protein>
<proteinExistence type="predicted"/>
<accession>A0ABS9EH65</accession>
<reference evidence="3" key="1">
    <citation type="submission" date="2022-01" db="EMBL/GenBank/DDBJ databases">
        <title>Gillisia lutea sp. nov., isolated from marine plastic residues from the Malvarosa beach (Valencia, Spain).</title>
        <authorList>
            <person name="Vidal-Verdu A."/>
            <person name="Molina-Menor E."/>
            <person name="Satari L."/>
            <person name="Pascual J."/>
            <person name="Pereto J."/>
            <person name="Porcar M."/>
        </authorList>
    </citation>
    <scope>NUCLEOTIDE SEQUENCE</scope>
    <source>
        <strain evidence="3">M10.2A</strain>
    </source>
</reference>
<dbReference type="PANTHER" id="PTHR30273">
    <property type="entry name" value="PERIPLASMIC SIGNAL SENSOR AND SIGMA FACTOR ACTIVATOR FECR-RELATED"/>
    <property type="match status" value="1"/>
</dbReference>
<dbReference type="InterPro" id="IPR012373">
    <property type="entry name" value="Ferrdict_sens_TM"/>
</dbReference>
<dbReference type="RefSeq" id="WP_236134364.1">
    <property type="nucleotide sequence ID" value="NZ_JAKGTH010000010.1"/>
</dbReference>
<feature type="domain" description="Protein FecR C-terminal" evidence="2">
    <location>
        <begin position="315"/>
        <end position="383"/>
    </location>
</feature>
<organism evidence="3 4">
    <name type="scientific">Gillisia lutea</name>
    <dbReference type="NCBI Taxonomy" id="2909668"/>
    <lineage>
        <taxon>Bacteria</taxon>
        <taxon>Pseudomonadati</taxon>
        <taxon>Bacteroidota</taxon>
        <taxon>Flavobacteriia</taxon>
        <taxon>Flavobacteriales</taxon>
        <taxon>Flavobacteriaceae</taxon>
        <taxon>Gillisia</taxon>
    </lineage>
</organism>
<evidence type="ECO:0000313" key="3">
    <source>
        <dbReference type="EMBL" id="MCF4102214.1"/>
    </source>
</evidence>
<dbReference type="EMBL" id="JAKGTH010000010">
    <property type="protein sequence ID" value="MCF4102214.1"/>
    <property type="molecule type" value="Genomic_DNA"/>
</dbReference>
<dbReference type="InterPro" id="IPR032508">
    <property type="entry name" value="FecR_C"/>
</dbReference>
<dbReference type="PIRSF" id="PIRSF018266">
    <property type="entry name" value="FecR"/>
    <property type="match status" value="1"/>
</dbReference>